<feature type="transmembrane region" description="Helical" evidence="5">
    <location>
        <begin position="345"/>
        <end position="364"/>
    </location>
</feature>
<evidence type="ECO:0000256" key="4">
    <source>
        <dbReference type="ARBA" id="ARBA00023136"/>
    </source>
</evidence>
<feature type="transmembrane region" description="Helical" evidence="5">
    <location>
        <begin position="290"/>
        <end position="308"/>
    </location>
</feature>
<name>A0ABR3PG34_9PEZI</name>
<dbReference type="RefSeq" id="XP_069201276.1">
    <property type="nucleotide sequence ID" value="XM_069343452.1"/>
</dbReference>
<dbReference type="PANTHER" id="PTHR43341">
    <property type="entry name" value="AMINO ACID PERMEASE"/>
    <property type="match status" value="1"/>
</dbReference>
<protein>
    <recommendedName>
        <fullName evidence="6">Amino acid permease/ SLC12A domain-containing protein</fullName>
    </recommendedName>
</protein>
<feature type="transmembrane region" description="Helical" evidence="5">
    <location>
        <begin position="166"/>
        <end position="186"/>
    </location>
</feature>
<proteinExistence type="predicted"/>
<feature type="transmembrane region" description="Helical" evidence="5">
    <location>
        <begin position="79"/>
        <end position="99"/>
    </location>
</feature>
<feature type="transmembrane region" description="Helical" evidence="5">
    <location>
        <begin position="56"/>
        <end position="73"/>
    </location>
</feature>
<gene>
    <name evidence="7" type="ORF">AAFC00_003904</name>
</gene>
<dbReference type="Gene3D" id="1.20.1740.10">
    <property type="entry name" value="Amino acid/polyamine transporter I"/>
    <property type="match status" value="1"/>
</dbReference>
<sequence length="571" mass="63561">MAAPNDFVSEVHTVEKFDVKTNTIDSQKGSDVEIGESDLITAGSAHLQRKLGGKQVQLFAIGASIGTVVFVSMGSQLPISGPAGLFLAFAIWSMVAYGVNECFAEMVCYAPVPAPFIRFSGEWVDDALGFTQSWVFFFNQVLLIPFEMTAFHRLIGFWTDKLPVEATVFILIFLYCLTNCVSVGWYGQAEFYLSIGKVILIFLCFGFTIVTMLGGNPLHDRYGFRYWDNPGAFAEYLTGGSTGRFLGFLSSLTFATFTVAGPEFIAMVAAETKSPRRILPAAYKSFPFRLLFFFCGSALAVGICIPYNDPTLNAILNGEAGGSGTSAASPYVIAMQRLQISGLPHFFNAVIMTSVFSAGNGYVFTSSRTLYSMALEGRAPKIFTKTLRSGVPIYSVLACIAFCLLALLNVSDNSAKVMNYFVDLVTTNQLLNYMTTCITYVHFYYAMKRQGRSRDSLPYKGIFQPYTAYICIFMTFLMTLLLGFYIFFPGQWDLKFFFLDYTFLVLYPIAFFGWKWAKKTKYHRLGTADLSLGGDVKEIDDYEELTEVKPLTGISGWMERIFGGVYDKKNN</sequence>
<keyword evidence="4 5" id="KW-0472">Membrane</keyword>
<comment type="caution">
    <text evidence="7">The sequence shown here is derived from an EMBL/GenBank/DDBJ whole genome shotgun (WGS) entry which is preliminary data.</text>
</comment>
<evidence type="ECO:0000313" key="7">
    <source>
        <dbReference type="EMBL" id="KAL1305002.1"/>
    </source>
</evidence>
<keyword evidence="3 5" id="KW-1133">Transmembrane helix</keyword>
<keyword evidence="2 5" id="KW-0812">Transmembrane</keyword>
<evidence type="ECO:0000313" key="8">
    <source>
        <dbReference type="Proteomes" id="UP001562354"/>
    </source>
</evidence>
<feature type="transmembrane region" description="Helical" evidence="5">
    <location>
        <begin position="468"/>
        <end position="488"/>
    </location>
</feature>
<reference evidence="7 8" key="1">
    <citation type="submission" date="2024-07" db="EMBL/GenBank/DDBJ databases">
        <title>Draft sequence of the Neodothiora populina.</title>
        <authorList>
            <person name="Drown D.D."/>
            <person name="Schuette U.S."/>
            <person name="Buechlein A.B."/>
            <person name="Rusch D.R."/>
            <person name="Winton L.W."/>
            <person name="Adams G.A."/>
        </authorList>
    </citation>
    <scope>NUCLEOTIDE SEQUENCE [LARGE SCALE GENOMIC DNA]</scope>
    <source>
        <strain evidence="7 8">CPC 39397</strain>
    </source>
</reference>
<feature type="domain" description="Amino acid permease/ SLC12A" evidence="6">
    <location>
        <begin position="56"/>
        <end position="522"/>
    </location>
</feature>
<evidence type="ECO:0000256" key="1">
    <source>
        <dbReference type="ARBA" id="ARBA00004141"/>
    </source>
</evidence>
<feature type="transmembrane region" description="Helical" evidence="5">
    <location>
        <begin position="391"/>
        <end position="410"/>
    </location>
</feature>
<dbReference type="PIRSF" id="PIRSF006060">
    <property type="entry name" value="AA_transporter"/>
    <property type="match status" value="1"/>
</dbReference>
<evidence type="ECO:0000256" key="2">
    <source>
        <dbReference type="ARBA" id="ARBA00022692"/>
    </source>
</evidence>
<dbReference type="Proteomes" id="UP001562354">
    <property type="component" value="Unassembled WGS sequence"/>
</dbReference>
<dbReference type="InterPro" id="IPR004841">
    <property type="entry name" value="AA-permease/SLC12A_dom"/>
</dbReference>
<feature type="transmembrane region" description="Helical" evidence="5">
    <location>
        <begin position="494"/>
        <end position="514"/>
    </location>
</feature>
<feature type="transmembrane region" description="Helical" evidence="5">
    <location>
        <begin position="127"/>
        <end position="146"/>
    </location>
</feature>
<evidence type="ECO:0000256" key="3">
    <source>
        <dbReference type="ARBA" id="ARBA00022989"/>
    </source>
</evidence>
<evidence type="ECO:0000259" key="6">
    <source>
        <dbReference type="Pfam" id="PF00324"/>
    </source>
</evidence>
<dbReference type="PANTHER" id="PTHR43341:SF6">
    <property type="entry name" value="AMINO ACID TRANSPORTER (EUROFUNG)"/>
    <property type="match status" value="1"/>
</dbReference>
<dbReference type="EMBL" id="JBFMKM010000008">
    <property type="protein sequence ID" value="KAL1305002.1"/>
    <property type="molecule type" value="Genomic_DNA"/>
</dbReference>
<dbReference type="InterPro" id="IPR050524">
    <property type="entry name" value="APC_YAT"/>
</dbReference>
<dbReference type="GeneID" id="95977604"/>
<keyword evidence="8" id="KW-1185">Reference proteome</keyword>
<organism evidence="7 8">
    <name type="scientific">Neodothiora populina</name>
    <dbReference type="NCBI Taxonomy" id="2781224"/>
    <lineage>
        <taxon>Eukaryota</taxon>
        <taxon>Fungi</taxon>
        <taxon>Dikarya</taxon>
        <taxon>Ascomycota</taxon>
        <taxon>Pezizomycotina</taxon>
        <taxon>Dothideomycetes</taxon>
        <taxon>Dothideomycetidae</taxon>
        <taxon>Dothideales</taxon>
        <taxon>Dothioraceae</taxon>
        <taxon>Neodothiora</taxon>
    </lineage>
</organism>
<feature type="transmembrane region" description="Helical" evidence="5">
    <location>
        <begin position="198"/>
        <end position="218"/>
    </location>
</feature>
<feature type="transmembrane region" description="Helical" evidence="5">
    <location>
        <begin position="430"/>
        <end position="447"/>
    </location>
</feature>
<accession>A0ABR3PG34</accession>
<comment type="subcellular location">
    <subcellularLocation>
        <location evidence="1">Membrane</location>
        <topology evidence="1">Multi-pass membrane protein</topology>
    </subcellularLocation>
</comment>
<dbReference type="Pfam" id="PF00324">
    <property type="entry name" value="AA_permease"/>
    <property type="match status" value="1"/>
</dbReference>
<evidence type="ECO:0000256" key="5">
    <source>
        <dbReference type="SAM" id="Phobius"/>
    </source>
</evidence>
<feature type="transmembrane region" description="Helical" evidence="5">
    <location>
        <begin position="245"/>
        <end position="269"/>
    </location>
</feature>